<dbReference type="AlphaFoldDB" id="A0A7M5XL00"/>
<name>A0A7M5XL00_9CNID</name>
<evidence type="ECO:0000313" key="7">
    <source>
        <dbReference type="EnsemblMetazoa" id="CLYHEMP023341.1"/>
    </source>
</evidence>
<reference evidence="7" key="1">
    <citation type="submission" date="2021-01" db="UniProtKB">
        <authorList>
            <consortium name="EnsemblMetazoa"/>
        </authorList>
    </citation>
    <scope>IDENTIFICATION</scope>
</reference>
<dbReference type="PANTHER" id="PTHR23048:SF0">
    <property type="entry name" value="CALMODULIN LIKE 3"/>
    <property type="match status" value="1"/>
</dbReference>
<proteinExistence type="inferred from homology"/>
<dbReference type="PROSITE" id="PS50222">
    <property type="entry name" value="EF_HAND_2"/>
    <property type="match status" value="3"/>
</dbReference>
<dbReference type="GeneID" id="136817676"/>
<dbReference type="InterPro" id="IPR011992">
    <property type="entry name" value="EF-hand-dom_pair"/>
</dbReference>
<evidence type="ECO:0000313" key="8">
    <source>
        <dbReference type="Proteomes" id="UP000594262"/>
    </source>
</evidence>
<keyword evidence="8" id="KW-1185">Reference proteome</keyword>
<evidence type="ECO:0000259" key="6">
    <source>
        <dbReference type="PROSITE" id="PS50222"/>
    </source>
</evidence>
<dbReference type="GO" id="GO:0016460">
    <property type="term" value="C:myosin II complex"/>
    <property type="evidence" value="ECO:0007669"/>
    <property type="project" value="TreeGrafter"/>
</dbReference>
<feature type="domain" description="EF-hand" evidence="6">
    <location>
        <begin position="13"/>
        <end position="48"/>
    </location>
</feature>
<dbReference type="Proteomes" id="UP000594262">
    <property type="component" value="Unplaced"/>
</dbReference>
<evidence type="ECO:0000256" key="1">
    <source>
        <dbReference type="ARBA" id="ARBA00007828"/>
    </source>
</evidence>
<dbReference type="PROSITE" id="PS00018">
    <property type="entry name" value="EF_HAND_1"/>
    <property type="match status" value="3"/>
</dbReference>
<sequence length="151" mass="17135">MAQVEDQAQFTDVQIAEFKEAFGLFDKNHDGSISVQELGEVMSRMGFDPTEGELEDMLHDISGSGDIDFEKFVNMMAKIKNVDEEEETKLAFKMFDKDQNGFIDKEELKLVMASLGEQLTDDEIQEMMAEADLDGDGTIDYNEFCQMMNSK</sequence>
<accession>A0A7M5XL00</accession>
<dbReference type="OrthoDB" id="429467at2759"/>
<protein>
    <recommendedName>
        <fullName evidence="6">EF-hand domain-containing protein</fullName>
    </recommendedName>
</protein>
<dbReference type="Pfam" id="PF13499">
    <property type="entry name" value="EF-hand_7"/>
    <property type="match status" value="2"/>
</dbReference>
<dbReference type="CDD" id="cd00051">
    <property type="entry name" value="EFh"/>
    <property type="match status" value="2"/>
</dbReference>
<dbReference type="GO" id="GO:0005509">
    <property type="term" value="F:calcium ion binding"/>
    <property type="evidence" value="ECO:0007669"/>
    <property type="project" value="InterPro"/>
</dbReference>
<dbReference type="SMART" id="SM00054">
    <property type="entry name" value="EFh"/>
    <property type="match status" value="4"/>
</dbReference>
<dbReference type="InterPro" id="IPR018247">
    <property type="entry name" value="EF_Hand_1_Ca_BS"/>
</dbReference>
<feature type="domain" description="EF-hand" evidence="6">
    <location>
        <begin position="83"/>
        <end position="118"/>
    </location>
</feature>
<dbReference type="EnsemblMetazoa" id="CLYHEMT023341.1">
    <property type="protein sequence ID" value="CLYHEMP023341.1"/>
    <property type="gene ID" value="CLYHEMG023341"/>
</dbReference>
<dbReference type="InterPro" id="IPR002048">
    <property type="entry name" value="EF_hand_dom"/>
</dbReference>
<evidence type="ECO:0000256" key="4">
    <source>
        <dbReference type="ARBA" id="ARBA00023223"/>
    </source>
</evidence>
<dbReference type="FunFam" id="1.10.238.10:FF:000001">
    <property type="entry name" value="Calmodulin 1"/>
    <property type="match status" value="1"/>
</dbReference>
<dbReference type="RefSeq" id="XP_066930098.1">
    <property type="nucleotide sequence ID" value="XM_067073997.1"/>
</dbReference>
<keyword evidence="2" id="KW-0677">Repeat</keyword>
<keyword evidence="4" id="KW-0455">Luminescence</keyword>
<evidence type="ECO:0000256" key="5">
    <source>
        <dbReference type="ARBA" id="ARBA00023262"/>
    </source>
</evidence>
<dbReference type="PANTHER" id="PTHR23048">
    <property type="entry name" value="MYOSIN LIGHT CHAIN 1, 3"/>
    <property type="match status" value="1"/>
</dbReference>
<dbReference type="Gene3D" id="1.10.238.10">
    <property type="entry name" value="EF-hand"/>
    <property type="match status" value="3"/>
</dbReference>
<dbReference type="InterPro" id="IPR050230">
    <property type="entry name" value="CALM/Myosin/TropC-like"/>
</dbReference>
<keyword evidence="3" id="KW-0106">Calcium</keyword>
<organism evidence="7 8">
    <name type="scientific">Clytia hemisphaerica</name>
    <dbReference type="NCBI Taxonomy" id="252671"/>
    <lineage>
        <taxon>Eukaryota</taxon>
        <taxon>Metazoa</taxon>
        <taxon>Cnidaria</taxon>
        <taxon>Hydrozoa</taxon>
        <taxon>Hydroidolina</taxon>
        <taxon>Leptothecata</taxon>
        <taxon>Obeliida</taxon>
        <taxon>Clytiidae</taxon>
        <taxon>Clytia</taxon>
    </lineage>
</organism>
<comment type="similarity">
    <text evidence="1">Belongs to the aequorin family.</text>
</comment>
<evidence type="ECO:0000256" key="2">
    <source>
        <dbReference type="ARBA" id="ARBA00022737"/>
    </source>
</evidence>
<dbReference type="GO" id="GO:0008218">
    <property type="term" value="P:bioluminescence"/>
    <property type="evidence" value="ECO:0007669"/>
    <property type="project" value="UniProtKB-KW"/>
</dbReference>
<dbReference type="SUPFAM" id="SSF47473">
    <property type="entry name" value="EF-hand"/>
    <property type="match status" value="1"/>
</dbReference>
<feature type="domain" description="EF-hand" evidence="6">
    <location>
        <begin position="119"/>
        <end position="151"/>
    </location>
</feature>
<keyword evidence="5" id="KW-0599">Photoprotein</keyword>
<evidence type="ECO:0000256" key="3">
    <source>
        <dbReference type="ARBA" id="ARBA00022837"/>
    </source>
</evidence>